<evidence type="ECO:0000313" key="1">
    <source>
        <dbReference type="EMBL" id="KAH7909134.1"/>
    </source>
</evidence>
<proteinExistence type="predicted"/>
<reference evidence="1" key="1">
    <citation type="journal article" date="2021" name="New Phytol.">
        <title>Evolutionary innovations through gain and loss of genes in the ectomycorrhizal Boletales.</title>
        <authorList>
            <person name="Wu G."/>
            <person name="Miyauchi S."/>
            <person name="Morin E."/>
            <person name="Kuo A."/>
            <person name="Drula E."/>
            <person name="Varga T."/>
            <person name="Kohler A."/>
            <person name="Feng B."/>
            <person name="Cao Y."/>
            <person name="Lipzen A."/>
            <person name="Daum C."/>
            <person name="Hundley H."/>
            <person name="Pangilinan J."/>
            <person name="Johnson J."/>
            <person name="Barry K."/>
            <person name="LaButti K."/>
            <person name="Ng V."/>
            <person name="Ahrendt S."/>
            <person name="Min B."/>
            <person name="Choi I.G."/>
            <person name="Park H."/>
            <person name="Plett J.M."/>
            <person name="Magnuson J."/>
            <person name="Spatafora J.W."/>
            <person name="Nagy L.G."/>
            <person name="Henrissat B."/>
            <person name="Grigoriev I.V."/>
            <person name="Yang Z.L."/>
            <person name="Xu J."/>
            <person name="Martin F.M."/>
        </authorList>
    </citation>
    <scope>NUCLEOTIDE SEQUENCE</scope>
    <source>
        <strain evidence="1">ATCC 28755</strain>
    </source>
</reference>
<gene>
    <name evidence="1" type="ORF">BJ138DRAFT_1156007</name>
</gene>
<accession>A0ACB8A7A2</accession>
<dbReference type="EMBL" id="MU267776">
    <property type="protein sequence ID" value="KAH7909134.1"/>
    <property type="molecule type" value="Genomic_DNA"/>
</dbReference>
<keyword evidence="2" id="KW-1185">Reference proteome</keyword>
<dbReference type="Proteomes" id="UP000790377">
    <property type="component" value="Unassembled WGS sequence"/>
</dbReference>
<sequence>MLHSMTSLRFLNVPKSVSGAFKPSGSQRICLRGISFSKKPSASSSWSSVHSSSESIAKLVLGSLLIGGTGYYAFRNDLAFGLNPLKLDAAVGIAPPHGAEDRDIAHLQTRQSNSEDLSSDQLKPDKADSSFESTYGSSEDIQKAIKELREFFPHDGQVQTNEDVLLLHGSSENSYHPSSPHSVVVQANSTEDVVKTVNISRKYRVPITAYSGATSLEGHFSGYPSGSICLDMSAMDQILEINEADGDLRCQSGTRWEDINSTLKEKGIPLFFPLDPGPGATIGGMIGTGCSGTNAVRYGTAKAEWFLNVTVVLPSGKVIKTRQRARKSSAGFDTTKLFIGAEGTLGIITEATLRLAPVIPTKVAMAQFPDVEKAVSAVQEILNTPYGPHIQCVELLDNHMMSAINTAGIVDSPYPVQDTLFFKLQGAPEAIDLTSKTVQALVQKHGCNRFKFAATEKEAEDLWENRKYALISTMSANPGFRCWTTDVCVPVSRLPQLVYETKEDLAKVGLRSTIVGHVGDGNFHALILFRDEKELQAVSAAVHRLIHRAISLDGTCTGEHGVGVGKSQYLIDELGEDTVALMRLVKQSIDPLNLFNPGKLYPIEPELRKH</sequence>
<comment type="caution">
    <text evidence="1">The sequence shown here is derived from an EMBL/GenBank/DDBJ whole genome shotgun (WGS) entry which is preliminary data.</text>
</comment>
<name>A0ACB8A7A2_9AGAM</name>
<evidence type="ECO:0000313" key="2">
    <source>
        <dbReference type="Proteomes" id="UP000790377"/>
    </source>
</evidence>
<organism evidence="1 2">
    <name type="scientific">Hygrophoropsis aurantiaca</name>
    <dbReference type="NCBI Taxonomy" id="72124"/>
    <lineage>
        <taxon>Eukaryota</taxon>
        <taxon>Fungi</taxon>
        <taxon>Dikarya</taxon>
        <taxon>Basidiomycota</taxon>
        <taxon>Agaricomycotina</taxon>
        <taxon>Agaricomycetes</taxon>
        <taxon>Agaricomycetidae</taxon>
        <taxon>Boletales</taxon>
        <taxon>Coniophorineae</taxon>
        <taxon>Hygrophoropsidaceae</taxon>
        <taxon>Hygrophoropsis</taxon>
    </lineage>
</organism>
<protein>
    <submittedName>
        <fullName evidence="1">D-lactate dehydrogenase cytochrome oxidoreductase</fullName>
    </submittedName>
</protein>